<proteinExistence type="predicted"/>
<evidence type="ECO:0000256" key="10">
    <source>
        <dbReference type="RuleBase" id="RU366007"/>
    </source>
</evidence>
<dbReference type="KEGG" id="eio:H9L01_00040"/>
<evidence type="ECO:0000256" key="6">
    <source>
        <dbReference type="ARBA" id="ARBA00023052"/>
    </source>
</evidence>
<dbReference type="Gene3D" id="3.40.50.970">
    <property type="match status" value="1"/>
</dbReference>
<dbReference type="Proteomes" id="UP000515928">
    <property type="component" value="Chromosome"/>
</dbReference>
<dbReference type="RefSeq" id="WP_187533931.1">
    <property type="nucleotide sequence ID" value="NZ_CBCSHU010000008.1"/>
</dbReference>
<evidence type="ECO:0000256" key="3">
    <source>
        <dbReference type="ARBA" id="ARBA00012281"/>
    </source>
</evidence>
<dbReference type="EMBL" id="CP060715">
    <property type="protein sequence ID" value="QNN60810.1"/>
    <property type="molecule type" value="Genomic_DNA"/>
</dbReference>
<dbReference type="PANTHER" id="PTHR43380">
    <property type="entry name" value="2-OXOISOVALERATE DEHYDROGENASE SUBUNIT ALPHA, MITOCHONDRIAL"/>
    <property type="match status" value="1"/>
</dbReference>
<reference evidence="12 13" key="1">
    <citation type="submission" date="2020-08" db="EMBL/GenBank/DDBJ databases">
        <title>Genome sequence of Erysipelothrix inopinata DSM 15511T.</title>
        <authorList>
            <person name="Hyun D.-W."/>
            <person name="Bae J.-W."/>
        </authorList>
    </citation>
    <scope>NUCLEOTIDE SEQUENCE [LARGE SCALE GENOMIC DNA]</scope>
    <source>
        <strain evidence="12 13">DSM 15511</strain>
    </source>
</reference>
<comment type="function">
    <text evidence="8 10">The pyruvate dehydrogenase complex catalyzes the overall conversion of pyruvate to acetyl-CoA and CO(2). It contains multiple copies of three enzymatic components: pyruvate dehydrogenase (E1), dihydrolipoamide acetyltransferase (E2) and lipoamide dehydrogenase (E3).</text>
</comment>
<comment type="cofactor">
    <cofactor evidence="1 10">
        <name>thiamine diphosphate</name>
        <dbReference type="ChEBI" id="CHEBI:58937"/>
    </cofactor>
</comment>
<keyword evidence="13" id="KW-1185">Reference proteome</keyword>
<dbReference type="GO" id="GO:0009083">
    <property type="term" value="P:branched-chain amino acid catabolic process"/>
    <property type="evidence" value="ECO:0007669"/>
    <property type="project" value="TreeGrafter"/>
</dbReference>
<feature type="domain" description="Dehydrogenase E1 component" evidence="11">
    <location>
        <begin position="50"/>
        <end position="337"/>
    </location>
</feature>
<dbReference type="InterPro" id="IPR017596">
    <property type="entry name" value="PdhA/BkdA"/>
</dbReference>
<protein>
    <recommendedName>
        <fullName evidence="4 10">Pyruvate dehydrogenase E1 component subunit alpha</fullName>
        <ecNumber evidence="3 10">1.2.4.1</ecNumber>
    </recommendedName>
</protein>
<name>A0A7G9RYY5_9FIRM</name>
<gene>
    <name evidence="12" type="primary">pdhA</name>
    <name evidence="12" type="ORF">H9L01_00040</name>
</gene>
<evidence type="ECO:0000256" key="4">
    <source>
        <dbReference type="ARBA" id="ARBA00014159"/>
    </source>
</evidence>
<organism evidence="12 13">
    <name type="scientific">Erysipelothrix inopinata</name>
    <dbReference type="NCBI Taxonomy" id="225084"/>
    <lineage>
        <taxon>Bacteria</taxon>
        <taxon>Bacillati</taxon>
        <taxon>Bacillota</taxon>
        <taxon>Erysipelotrichia</taxon>
        <taxon>Erysipelotrichales</taxon>
        <taxon>Erysipelotrichaceae</taxon>
        <taxon>Erysipelothrix</taxon>
    </lineage>
</organism>
<dbReference type="SUPFAM" id="SSF52518">
    <property type="entry name" value="Thiamin diphosphate-binding fold (THDP-binding)"/>
    <property type="match status" value="1"/>
</dbReference>
<dbReference type="InterPro" id="IPR029061">
    <property type="entry name" value="THDP-binding"/>
</dbReference>
<evidence type="ECO:0000256" key="1">
    <source>
        <dbReference type="ARBA" id="ARBA00001964"/>
    </source>
</evidence>
<keyword evidence="6 10" id="KW-0786">Thiamine pyrophosphate</keyword>
<comment type="catalytic activity">
    <reaction evidence="9 10">
        <text>N(6)-[(R)-lipoyl]-L-lysyl-[protein] + pyruvate + H(+) = N(6)-[(R)-S(8)-acetyldihydrolipoyl]-L-lysyl-[protein] + CO2</text>
        <dbReference type="Rhea" id="RHEA:19189"/>
        <dbReference type="Rhea" id="RHEA-COMP:10474"/>
        <dbReference type="Rhea" id="RHEA-COMP:10478"/>
        <dbReference type="ChEBI" id="CHEBI:15361"/>
        <dbReference type="ChEBI" id="CHEBI:15378"/>
        <dbReference type="ChEBI" id="CHEBI:16526"/>
        <dbReference type="ChEBI" id="CHEBI:83099"/>
        <dbReference type="ChEBI" id="CHEBI:83111"/>
        <dbReference type="EC" id="1.2.4.1"/>
    </reaction>
</comment>
<dbReference type="InterPro" id="IPR050771">
    <property type="entry name" value="Alpha-ketoacid_DH_E1_comp"/>
</dbReference>
<keyword evidence="7 10" id="KW-0670">Pyruvate</keyword>
<dbReference type="NCBIfam" id="TIGR03181">
    <property type="entry name" value="PDH_E1_alph_x"/>
    <property type="match status" value="1"/>
</dbReference>
<evidence type="ECO:0000313" key="13">
    <source>
        <dbReference type="Proteomes" id="UP000515928"/>
    </source>
</evidence>
<dbReference type="Pfam" id="PF00676">
    <property type="entry name" value="E1_dh"/>
    <property type="match status" value="1"/>
</dbReference>
<accession>A0A7G9RYY5</accession>
<evidence type="ECO:0000256" key="7">
    <source>
        <dbReference type="ARBA" id="ARBA00023317"/>
    </source>
</evidence>
<sequence length="365" mass="41490">MTKKIDYKKIVKESNKEQVPFQIMDETGKIVNKDYMPELTDDQLVEMMEIMVWGREYNKRVSILSRQGIVGNLPPTEGQEASQLISQYALEQGDWLLPTYRDVPPMIRHGVETRKAINWYNGHTDGFSYDSSIKSFPPQVIIGAQIIQAAGVGLGLKLNNKKNVAMTYIGDGGTSQGDFYEGINFAGAYDAPVIFIAQNNGFGISVPRSFQTRAKTLSQKGVGVGIAHLFVDGMDPFAVYAATRAAREYAVEGNGPVLLEFLTFRYGPHTLSDDPKRYRDDEMVEKWRPKDQLIRMRNYLTDKGLWSEEKEEAIIEKTQEEVKQAMEDSRHVPKQTVSGYLKNMFEVMPPALEEQYEIYKEKENQ</sequence>
<evidence type="ECO:0000259" key="11">
    <source>
        <dbReference type="Pfam" id="PF00676"/>
    </source>
</evidence>
<dbReference type="GO" id="GO:0004739">
    <property type="term" value="F:pyruvate dehydrogenase (acetyl-transferring) activity"/>
    <property type="evidence" value="ECO:0007669"/>
    <property type="project" value="UniProtKB-UniRule"/>
</dbReference>
<dbReference type="AlphaFoldDB" id="A0A7G9RYY5"/>
<keyword evidence="5 10" id="KW-0560">Oxidoreductase</keyword>
<dbReference type="PANTHER" id="PTHR43380:SF1">
    <property type="entry name" value="2-OXOISOVALERATE DEHYDROGENASE SUBUNIT ALPHA, MITOCHONDRIAL"/>
    <property type="match status" value="1"/>
</dbReference>
<dbReference type="EC" id="1.2.4.1" evidence="3 10"/>
<evidence type="ECO:0000256" key="5">
    <source>
        <dbReference type="ARBA" id="ARBA00023002"/>
    </source>
</evidence>
<evidence type="ECO:0000313" key="12">
    <source>
        <dbReference type="EMBL" id="QNN60810.1"/>
    </source>
</evidence>
<comment type="subunit">
    <text evidence="2 10">Heterodimer of an alpha and a beta chain.</text>
</comment>
<evidence type="ECO:0000256" key="2">
    <source>
        <dbReference type="ARBA" id="ARBA00011870"/>
    </source>
</evidence>
<dbReference type="InterPro" id="IPR001017">
    <property type="entry name" value="DH_E1"/>
</dbReference>
<evidence type="ECO:0000256" key="9">
    <source>
        <dbReference type="ARBA" id="ARBA00051231"/>
    </source>
</evidence>
<evidence type="ECO:0000256" key="8">
    <source>
        <dbReference type="ARBA" id="ARBA00025211"/>
    </source>
</evidence>
<dbReference type="CDD" id="cd02000">
    <property type="entry name" value="TPP_E1_PDC_ADC_BCADC"/>
    <property type="match status" value="1"/>
</dbReference>